<evidence type="ECO:0000256" key="4">
    <source>
        <dbReference type="ARBA" id="ARBA00013673"/>
    </source>
</evidence>
<dbReference type="Gene3D" id="2.40.240.20">
    <property type="entry name" value="Hypothetical PUA domain-like, domain 1"/>
    <property type="match status" value="1"/>
</dbReference>
<organism evidence="15 16">
    <name type="scientific">Candidatus Scatomonas pullistercoris</name>
    <dbReference type="NCBI Taxonomy" id="2840920"/>
    <lineage>
        <taxon>Bacteria</taxon>
        <taxon>Bacillati</taxon>
        <taxon>Bacillota</taxon>
        <taxon>Clostridia</taxon>
        <taxon>Lachnospirales</taxon>
        <taxon>Lachnospiraceae</taxon>
        <taxon>Lachnospiraceae incertae sedis</taxon>
        <taxon>Candidatus Scatomonas</taxon>
    </lineage>
</organism>
<dbReference type="InterPro" id="IPR006700">
    <property type="entry name" value="RsmE"/>
</dbReference>
<dbReference type="SUPFAM" id="SSF88697">
    <property type="entry name" value="PUA domain-like"/>
    <property type="match status" value="1"/>
</dbReference>
<gene>
    <name evidence="15" type="ORF">IAB71_07035</name>
</gene>
<keyword evidence="5 12" id="KW-0963">Cytoplasm</keyword>
<comment type="caution">
    <text evidence="15">The sequence shown here is derived from an EMBL/GenBank/DDBJ whole genome shotgun (WGS) entry which is preliminary data.</text>
</comment>
<evidence type="ECO:0000256" key="7">
    <source>
        <dbReference type="ARBA" id="ARBA00022603"/>
    </source>
</evidence>
<reference evidence="15" key="2">
    <citation type="journal article" date="2021" name="PeerJ">
        <title>Extensive microbial diversity within the chicken gut microbiome revealed by metagenomics and culture.</title>
        <authorList>
            <person name="Gilroy R."/>
            <person name="Ravi A."/>
            <person name="Getino M."/>
            <person name="Pursley I."/>
            <person name="Horton D.L."/>
            <person name="Alikhan N.F."/>
            <person name="Baker D."/>
            <person name="Gharbi K."/>
            <person name="Hall N."/>
            <person name="Watson M."/>
            <person name="Adriaenssens E.M."/>
            <person name="Foster-Nyarko E."/>
            <person name="Jarju S."/>
            <person name="Secka A."/>
            <person name="Antonio M."/>
            <person name="Oren A."/>
            <person name="Chaudhuri R.R."/>
            <person name="La Ragione R."/>
            <person name="Hildebrand F."/>
            <person name="Pallen M.J."/>
        </authorList>
    </citation>
    <scope>NUCLEOTIDE SEQUENCE</scope>
    <source>
        <strain evidence="15">CHK188-20938</strain>
    </source>
</reference>
<evidence type="ECO:0000256" key="3">
    <source>
        <dbReference type="ARBA" id="ARBA00012328"/>
    </source>
</evidence>
<evidence type="ECO:0000259" key="13">
    <source>
        <dbReference type="Pfam" id="PF04452"/>
    </source>
</evidence>
<dbReference type="PANTHER" id="PTHR30027">
    <property type="entry name" value="RIBOSOMAL RNA SMALL SUBUNIT METHYLTRANSFERASE E"/>
    <property type="match status" value="1"/>
</dbReference>
<keyword evidence="7 12" id="KW-0489">Methyltransferase</keyword>
<dbReference type="InterPro" id="IPR046886">
    <property type="entry name" value="RsmE_MTase_dom"/>
</dbReference>
<keyword evidence="8 12" id="KW-0808">Transferase</keyword>
<accession>A0A9D1TAF4</accession>
<keyword evidence="9 12" id="KW-0949">S-adenosyl-L-methionine</keyword>
<dbReference type="PANTHER" id="PTHR30027:SF3">
    <property type="entry name" value="16S RRNA (URACIL(1498)-N(3))-METHYLTRANSFERASE"/>
    <property type="match status" value="1"/>
</dbReference>
<dbReference type="GO" id="GO:0070475">
    <property type="term" value="P:rRNA base methylation"/>
    <property type="evidence" value="ECO:0007669"/>
    <property type="project" value="TreeGrafter"/>
</dbReference>
<evidence type="ECO:0000256" key="6">
    <source>
        <dbReference type="ARBA" id="ARBA00022552"/>
    </source>
</evidence>
<sequence>MYRFFVSPEQLGGGMVRITGEDVHHIRNVLRMRAGEQILISCGDEWEYTCRVAAVGQEEVLAEILDAQKPGKELPSRLYLFQCLPKGEKMEWIIQKSVELGVYQIIPTISRRCVVKLDQKRAAGKTARWNTVAASAAKQSKRMIQPEVAVPCRFQEALEMAVGLDIRLIPYEREDGISGTRRILEGISPGASVGILIGPEGGFEEEEVKLAREAGFEPITLGKRILRTETAGLAALSILMYLLEQD</sequence>
<feature type="domain" description="Ribosomal RNA small subunit methyltransferase E methyltransferase" evidence="13">
    <location>
        <begin position="73"/>
        <end position="240"/>
    </location>
</feature>
<keyword evidence="6 12" id="KW-0698">rRNA processing</keyword>
<evidence type="ECO:0000256" key="2">
    <source>
        <dbReference type="ARBA" id="ARBA00005528"/>
    </source>
</evidence>
<evidence type="ECO:0000256" key="1">
    <source>
        <dbReference type="ARBA" id="ARBA00004496"/>
    </source>
</evidence>
<dbReference type="InterPro" id="IPR015947">
    <property type="entry name" value="PUA-like_sf"/>
</dbReference>
<dbReference type="Pfam" id="PF04452">
    <property type="entry name" value="Methyltrans_RNA"/>
    <property type="match status" value="1"/>
</dbReference>
<evidence type="ECO:0000256" key="8">
    <source>
        <dbReference type="ARBA" id="ARBA00022679"/>
    </source>
</evidence>
<dbReference type="EC" id="2.1.1.193" evidence="3 12"/>
<comment type="subcellular location">
    <subcellularLocation>
        <location evidence="1 12">Cytoplasm</location>
    </subcellularLocation>
</comment>
<dbReference type="InterPro" id="IPR029026">
    <property type="entry name" value="tRNA_m1G_MTases_N"/>
</dbReference>
<dbReference type="CDD" id="cd18084">
    <property type="entry name" value="RsmE-like"/>
    <property type="match status" value="1"/>
</dbReference>
<dbReference type="GO" id="GO:0070042">
    <property type="term" value="F:rRNA (uridine-N3-)-methyltransferase activity"/>
    <property type="evidence" value="ECO:0007669"/>
    <property type="project" value="TreeGrafter"/>
</dbReference>
<evidence type="ECO:0000256" key="12">
    <source>
        <dbReference type="PIRNR" id="PIRNR015601"/>
    </source>
</evidence>
<evidence type="ECO:0000256" key="11">
    <source>
        <dbReference type="ARBA" id="ARBA00047944"/>
    </source>
</evidence>
<dbReference type="InterPro" id="IPR046887">
    <property type="entry name" value="RsmE_PUA-like"/>
</dbReference>
<dbReference type="GO" id="GO:0005737">
    <property type="term" value="C:cytoplasm"/>
    <property type="evidence" value="ECO:0007669"/>
    <property type="project" value="UniProtKB-SubCell"/>
</dbReference>
<dbReference type="PIRSF" id="PIRSF015601">
    <property type="entry name" value="MTase_slr0722"/>
    <property type="match status" value="1"/>
</dbReference>
<evidence type="ECO:0000259" key="14">
    <source>
        <dbReference type="Pfam" id="PF20260"/>
    </source>
</evidence>
<dbReference type="NCBIfam" id="TIGR00046">
    <property type="entry name" value="RsmE family RNA methyltransferase"/>
    <property type="match status" value="1"/>
</dbReference>
<evidence type="ECO:0000313" key="15">
    <source>
        <dbReference type="EMBL" id="HIV25526.1"/>
    </source>
</evidence>
<dbReference type="EMBL" id="DVOO01000019">
    <property type="protein sequence ID" value="HIV25526.1"/>
    <property type="molecule type" value="Genomic_DNA"/>
</dbReference>
<evidence type="ECO:0000313" key="16">
    <source>
        <dbReference type="Proteomes" id="UP000824169"/>
    </source>
</evidence>
<comment type="function">
    <text evidence="10 12">Specifically methylates the N3 position of the uracil ring of uridine 1498 (m3U1498) in 16S rRNA. Acts on the fully assembled 30S ribosomal subunit.</text>
</comment>
<dbReference type="NCBIfam" id="NF008692">
    <property type="entry name" value="PRK11713.1-5"/>
    <property type="match status" value="1"/>
</dbReference>
<reference evidence="15" key="1">
    <citation type="submission" date="2020-10" db="EMBL/GenBank/DDBJ databases">
        <authorList>
            <person name="Gilroy R."/>
        </authorList>
    </citation>
    <scope>NUCLEOTIDE SEQUENCE</scope>
    <source>
        <strain evidence="15">CHK188-20938</strain>
    </source>
</reference>
<dbReference type="InterPro" id="IPR029028">
    <property type="entry name" value="Alpha/beta_knot_MTases"/>
</dbReference>
<dbReference type="Proteomes" id="UP000824169">
    <property type="component" value="Unassembled WGS sequence"/>
</dbReference>
<name>A0A9D1TAF4_9FIRM</name>
<evidence type="ECO:0000256" key="5">
    <source>
        <dbReference type="ARBA" id="ARBA00022490"/>
    </source>
</evidence>
<feature type="domain" description="Ribosomal RNA small subunit methyltransferase E PUA-like" evidence="14">
    <location>
        <begin position="18"/>
        <end position="65"/>
    </location>
</feature>
<comment type="catalytic activity">
    <reaction evidence="11 12">
        <text>uridine(1498) in 16S rRNA + S-adenosyl-L-methionine = N(3)-methyluridine(1498) in 16S rRNA + S-adenosyl-L-homocysteine + H(+)</text>
        <dbReference type="Rhea" id="RHEA:42920"/>
        <dbReference type="Rhea" id="RHEA-COMP:10283"/>
        <dbReference type="Rhea" id="RHEA-COMP:10284"/>
        <dbReference type="ChEBI" id="CHEBI:15378"/>
        <dbReference type="ChEBI" id="CHEBI:57856"/>
        <dbReference type="ChEBI" id="CHEBI:59789"/>
        <dbReference type="ChEBI" id="CHEBI:65315"/>
        <dbReference type="ChEBI" id="CHEBI:74502"/>
        <dbReference type="EC" id="2.1.1.193"/>
    </reaction>
</comment>
<dbReference type="SUPFAM" id="SSF75217">
    <property type="entry name" value="alpha/beta knot"/>
    <property type="match status" value="1"/>
</dbReference>
<proteinExistence type="inferred from homology"/>
<dbReference type="AlphaFoldDB" id="A0A9D1TAF4"/>
<evidence type="ECO:0000256" key="9">
    <source>
        <dbReference type="ARBA" id="ARBA00022691"/>
    </source>
</evidence>
<dbReference type="Pfam" id="PF20260">
    <property type="entry name" value="PUA_4"/>
    <property type="match status" value="1"/>
</dbReference>
<evidence type="ECO:0000256" key="10">
    <source>
        <dbReference type="ARBA" id="ARBA00025699"/>
    </source>
</evidence>
<comment type="similarity">
    <text evidence="2 12">Belongs to the RNA methyltransferase RsmE family.</text>
</comment>
<protein>
    <recommendedName>
        <fullName evidence="4 12">Ribosomal RNA small subunit methyltransferase E</fullName>
        <ecNumber evidence="3 12">2.1.1.193</ecNumber>
    </recommendedName>
</protein>
<dbReference type="Gene3D" id="3.40.1280.10">
    <property type="match status" value="1"/>
</dbReference>